<protein>
    <submittedName>
        <fullName evidence="2">Uncharacterized protein</fullName>
    </submittedName>
</protein>
<feature type="region of interest" description="Disordered" evidence="1">
    <location>
        <begin position="1"/>
        <end position="20"/>
    </location>
</feature>
<keyword evidence="3" id="KW-1185">Reference proteome</keyword>
<dbReference type="Proteomes" id="UP000828390">
    <property type="component" value="Unassembled WGS sequence"/>
</dbReference>
<organism evidence="2 3">
    <name type="scientific">Dreissena polymorpha</name>
    <name type="common">Zebra mussel</name>
    <name type="synonym">Mytilus polymorpha</name>
    <dbReference type="NCBI Taxonomy" id="45954"/>
    <lineage>
        <taxon>Eukaryota</taxon>
        <taxon>Metazoa</taxon>
        <taxon>Spiralia</taxon>
        <taxon>Lophotrochozoa</taxon>
        <taxon>Mollusca</taxon>
        <taxon>Bivalvia</taxon>
        <taxon>Autobranchia</taxon>
        <taxon>Heteroconchia</taxon>
        <taxon>Euheterodonta</taxon>
        <taxon>Imparidentia</taxon>
        <taxon>Neoheterodontei</taxon>
        <taxon>Myida</taxon>
        <taxon>Dreissenoidea</taxon>
        <taxon>Dreissenidae</taxon>
        <taxon>Dreissena</taxon>
    </lineage>
</organism>
<comment type="caution">
    <text evidence="2">The sequence shown here is derived from an EMBL/GenBank/DDBJ whole genome shotgun (WGS) entry which is preliminary data.</text>
</comment>
<evidence type="ECO:0000313" key="2">
    <source>
        <dbReference type="EMBL" id="KAH3871786.1"/>
    </source>
</evidence>
<reference evidence="2" key="2">
    <citation type="submission" date="2020-11" db="EMBL/GenBank/DDBJ databases">
        <authorList>
            <person name="McCartney M.A."/>
            <person name="Auch B."/>
            <person name="Kono T."/>
            <person name="Mallez S."/>
            <person name="Becker A."/>
            <person name="Gohl D.M."/>
            <person name="Silverstein K.A.T."/>
            <person name="Koren S."/>
            <person name="Bechman K.B."/>
            <person name="Herman A."/>
            <person name="Abrahante J.E."/>
            <person name="Garbe J."/>
        </authorList>
    </citation>
    <scope>NUCLEOTIDE SEQUENCE</scope>
    <source>
        <strain evidence="2">Duluth1</strain>
        <tissue evidence="2">Whole animal</tissue>
    </source>
</reference>
<sequence length="80" mass="9378">MSSTEKDDFTNMGESHDNNFTSTSIMESLVLDEKFQTEFVERNLPDRAIESDHDFISAEFPEESEILVNEWNLTFRNKKI</sequence>
<evidence type="ECO:0000256" key="1">
    <source>
        <dbReference type="SAM" id="MobiDB-lite"/>
    </source>
</evidence>
<evidence type="ECO:0000313" key="3">
    <source>
        <dbReference type="Proteomes" id="UP000828390"/>
    </source>
</evidence>
<dbReference type="EMBL" id="JAIWYP010000002">
    <property type="protein sequence ID" value="KAH3871786.1"/>
    <property type="molecule type" value="Genomic_DNA"/>
</dbReference>
<name>A0A9D4RK75_DREPO</name>
<feature type="compositionally biased region" description="Basic and acidic residues" evidence="1">
    <location>
        <begin position="1"/>
        <end position="17"/>
    </location>
</feature>
<dbReference type="AlphaFoldDB" id="A0A9D4RK75"/>
<accession>A0A9D4RK75</accession>
<proteinExistence type="predicted"/>
<gene>
    <name evidence="2" type="ORF">DPMN_035000</name>
</gene>
<reference evidence="2" key="1">
    <citation type="journal article" date="2019" name="bioRxiv">
        <title>The Genome of the Zebra Mussel, Dreissena polymorpha: A Resource for Invasive Species Research.</title>
        <authorList>
            <person name="McCartney M.A."/>
            <person name="Auch B."/>
            <person name="Kono T."/>
            <person name="Mallez S."/>
            <person name="Zhang Y."/>
            <person name="Obille A."/>
            <person name="Becker A."/>
            <person name="Abrahante J.E."/>
            <person name="Garbe J."/>
            <person name="Badalamenti J.P."/>
            <person name="Herman A."/>
            <person name="Mangelson H."/>
            <person name="Liachko I."/>
            <person name="Sullivan S."/>
            <person name="Sone E.D."/>
            <person name="Koren S."/>
            <person name="Silverstein K.A.T."/>
            <person name="Beckman K.B."/>
            <person name="Gohl D.M."/>
        </authorList>
    </citation>
    <scope>NUCLEOTIDE SEQUENCE</scope>
    <source>
        <strain evidence="2">Duluth1</strain>
        <tissue evidence="2">Whole animal</tissue>
    </source>
</reference>